<protein>
    <submittedName>
        <fullName evidence="9">Uncharacterized protein</fullName>
    </submittedName>
</protein>
<organism evidence="9 10">
    <name type="scientific">Galdieria yellowstonensis</name>
    <dbReference type="NCBI Taxonomy" id="3028027"/>
    <lineage>
        <taxon>Eukaryota</taxon>
        <taxon>Rhodophyta</taxon>
        <taxon>Bangiophyceae</taxon>
        <taxon>Galdieriales</taxon>
        <taxon>Galdieriaceae</taxon>
        <taxon>Galdieria</taxon>
    </lineage>
</organism>
<feature type="transmembrane region" description="Helical" evidence="8">
    <location>
        <begin position="241"/>
        <end position="261"/>
    </location>
</feature>
<feature type="transmembrane region" description="Helical" evidence="8">
    <location>
        <begin position="155"/>
        <end position="176"/>
    </location>
</feature>
<comment type="caution">
    <text evidence="9">The sequence shown here is derived from an EMBL/GenBank/DDBJ whole genome shotgun (WGS) entry which is preliminary data.</text>
</comment>
<dbReference type="GO" id="GO:0016020">
    <property type="term" value="C:membrane"/>
    <property type="evidence" value="ECO:0007669"/>
    <property type="project" value="UniProtKB-SubCell"/>
</dbReference>
<keyword evidence="2" id="KW-0813">Transport</keyword>
<evidence type="ECO:0000256" key="4">
    <source>
        <dbReference type="ARBA" id="ARBA00022737"/>
    </source>
</evidence>
<dbReference type="AlphaFoldDB" id="A0AAV9IDH2"/>
<dbReference type="Gene3D" id="1.20.1280.290">
    <property type="match status" value="2"/>
</dbReference>
<feature type="transmembrane region" description="Helical" evidence="8">
    <location>
        <begin position="122"/>
        <end position="143"/>
    </location>
</feature>
<accession>A0AAV9IDH2</accession>
<keyword evidence="4" id="KW-0677">Repeat</keyword>
<keyword evidence="10" id="KW-1185">Reference proteome</keyword>
<evidence type="ECO:0000313" key="10">
    <source>
        <dbReference type="Proteomes" id="UP001300502"/>
    </source>
</evidence>
<comment type="subcellular location">
    <subcellularLocation>
        <location evidence="1">Membrane</location>
        <topology evidence="1">Multi-pass membrane protein</topology>
    </subcellularLocation>
</comment>
<evidence type="ECO:0000256" key="8">
    <source>
        <dbReference type="SAM" id="Phobius"/>
    </source>
</evidence>
<comment type="similarity">
    <text evidence="7">Belongs to the MPDU1 (TC 2.A.43.3) family.</text>
</comment>
<evidence type="ECO:0000256" key="6">
    <source>
        <dbReference type="ARBA" id="ARBA00023136"/>
    </source>
</evidence>
<evidence type="ECO:0000313" key="9">
    <source>
        <dbReference type="EMBL" id="KAK4525422.1"/>
    </source>
</evidence>
<evidence type="ECO:0000256" key="3">
    <source>
        <dbReference type="ARBA" id="ARBA00022692"/>
    </source>
</evidence>
<evidence type="ECO:0000256" key="1">
    <source>
        <dbReference type="ARBA" id="ARBA00004141"/>
    </source>
</evidence>
<name>A0AAV9IDH2_9RHOD</name>
<dbReference type="SMART" id="SM00679">
    <property type="entry name" value="CTNS"/>
    <property type="match status" value="2"/>
</dbReference>
<dbReference type="Proteomes" id="UP001300502">
    <property type="component" value="Unassembled WGS sequence"/>
</dbReference>
<dbReference type="PANTHER" id="PTHR12226">
    <property type="entry name" value="MANNOSE-P-DOLICHOL UTILIZATION DEFECT 1 LEC35 -RELATED"/>
    <property type="match status" value="1"/>
</dbReference>
<evidence type="ECO:0000256" key="7">
    <source>
        <dbReference type="ARBA" id="ARBA00038475"/>
    </source>
</evidence>
<dbReference type="Pfam" id="PF04193">
    <property type="entry name" value="PQ-loop"/>
    <property type="match status" value="2"/>
</dbReference>
<evidence type="ECO:0000256" key="5">
    <source>
        <dbReference type="ARBA" id="ARBA00022989"/>
    </source>
</evidence>
<feature type="transmembrane region" description="Helical" evidence="8">
    <location>
        <begin position="96"/>
        <end position="116"/>
    </location>
</feature>
<keyword evidence="5 8" id="KW-1133">Transmembrane helix</keyword>
<sequence>MSKCFSFVVWTKYALWNHKAHSYPYIVRVKKHQQQPFYLLRSCSCFPFRWTLKSNLVKNTSSLVGYLVILCSSFYKIPQIVRIMRKKSAKGISLSMYTLENIGIYFSLYYCIQAKFPWETFAENICIFLQNGIIILLLHHYAVQRTKRTSSGNFNYLWMLFYFLSLLLSISLLWSIRLPIRWLQVLQFCSSPLLNASKIPQILENRRNESTGELSPITLSFQLAGNIARVFTTLVQLQNRWYLASIFISLALNAILGFQYMRYRCRPQSMSSFKDRI</sequence>
<proteinExistence type="inferred from homology"/>
<dbReference type="PANTHER" id="PTHR12226:SF2">
    <property type="entry name" value="MANNOSE-P-DOLICHOL UTILIZATION DEFECT 1 PROTEIN"/>
    <property type="match status" value="1"/>
</dbReference>
<dbReference type="InterPro" id="IPR016817">
    <property type="entry name" value="MannP-dilichol_defect-1"/>
</dbReference>
<reference evidence="9 10" key="1">
    <citation type="submission" date="2022-07" db="EMBL/GenBank/DDBJ databases">
        <title>Genome-wide signatures of adaptation to extreme environments.</title>
        <authorList>
            <person name="Cho C.H."/>
            <person name="Yoon H.S."/>
        </authorList>
    </citation>
    <scope>NUCLEOTIDE SEQUENCE [LARGE SCALE GENOMIC DNA]</scope>
    <source>
        <strain evidence="9 10">108.79 E11</strain>
    </source>
</reference>
<evidence type="ECO:0000256" key="2">
    <source>
        <dbReference type="ARBA" id="ARBA00022448"/>
    </source>
</evidence>
<dbReference type="InterPro" id="IPR006603">
    <property type="entry name" value="PQ-loop_rpt"/>
</dbReference>
<dbReference type="EMBL" id="JANCYU010000030">
    <property type="protein sequence ID" value="KAK4525422.1"/>
    <property type="molecule type" value="Genomic_DNA"/>
</dbReference>
<gene>
    <name evidence="9" type="ORF">GAYE_SCF12G3330</name>
</gene>
<keyword evidence="3 8" id="KW-0812">Transmembrane</keyword>
<keyword evidence="6 8" id="KW-0472">Membrane</keyword>